<dbReference type="SUPFAM" id="SSF46565">
    <property type="entry name" value="Chaperone J-domain"/>
    <property type="match status" value="1"/>
</dbReference>
<dbReference type="PRINTS" id="PR00625">
    <property type="entry name" value="JDOMAIN"/>
</dbReference>
<dbReference type="InterPro" id="IPR001623">
    <property type="entry name" value="DnaJ_domain"/>
</dbReference>
<dbReference type="EMBL" id="NAJN01000420">
    <property type="protein sequence ID" value="TKA73593.1"/>
    <property type="molecule type" value="Genomic_DNA"/>
</dbReference>
<proteinExistence type="predicted"/>
<evidence type="ECO:0000259" key="3">
    <source>
        <dbReference type="PROSITE" id="PS50076"/>
    </source>
</evidence>
<keyword evidence="5" id="KW-1185">Reference proteome</keyword>
<evidence type="ECO:0000313" key="4">
    <source>
        <dbReference type="EMBL" id="TKA73593.1"/>
    </source>
</evidence>
<dbReference type="OrthoDB" id="445556at2759"/>
<protein>
    <recommendedName>
        <fullName evidence="3">J domain-containing protein</fullName>
    </recommendedName>
</protein>
<sequence length="328" mass="38023">MIHKKPSGLISTYNGLNYVCCSSPSLSASSSRHQTRYSKTPRPWHARGYATLINDPFSRQNDCHHWPEPPKGHKHPTPYQICNLKRGAPYTKHRFYELVKLYHPDRNDFTDNMHTLPNHVSKATKLERYRLIVAAHTILSDPVKRSAYDHYGAGWNGHPEVGAPQYDRPGPFTPGSGATWRAGHSPMGNATWEDWERWYQRDEKNPQMPTYISNFAFVSLVVMLAALGGIGNATRAESYSMNFLEQRDRMHDQNSKELRRVRQDTAMQKDKDERIQRFLKMRDATHGINVEQAREETYRRLLPEPEICSSENIQSRSMENYQQPDPNR</sequence>
<evidence type="ECO:0000313" key="5">
    <source>
        <dbReference type="Proteomes" id="UP000308768"/>
    </source>
</evidence>
<comment type="caution">
    <text evidence="4">The sequence shown here is derived from an EMBL/GenBank/DDBJ whole genome shotgun (WGS) entry which is preliminary data.</text>
</comment>
<dbReference type="STRING" id="331657.A0A4U0XE92"/>
<name>A0A4U0XE92_9PEZI</name>
<dbReference type="CDD" id="cd06257">
    <property type="entry name" value="DnaJ"/>
    <property type="match status" value="1"/>
</dbReference>
<feature type="transmembrane region" description="Helical" evidence="2">
    <location>
        <begin position="211"/>
        <end position="231"/>
    </location>
</feature>
<accession>A0A4U0XE92</accession>
<dbReference type="PANTHER" id="PTHR24074">
    <property type="entry name" value="CO-CHAPERONE PROTEIN DJLA"/>
    <property type="match status" value="1"/>
</dbReference>
<evidence type="ECO:0000256" key="1">
    <source>
        <dbReference type="SAM" id="MobiDB-lite"/>
    </source>
</evidence>
<dbReference type="Proteomes" id="UP000308768">
    <property type="component" value="Unassembled WGS sequence"/>
</dbReference>
<dbReference type="InterPro" id="IPR036869">
    <property type="entry name" value="J_dom_sf"/>
</dbReference>
<dbReference type="AlphaFoldDB" id="A0A4U0XE92"/>
<evidence type="ECO:0000256" key="2">
    <source>
        <dbReference type="SAM" id="Phobius"/>
    </source>
</evidence>
<dbReference type="InterPro" id="IPR050817">
    <property type="entry name" value="DjlA_DnaK_co-chaperone"/>
</dbReference>
<keyword evidence="2" id="KW-1133">Transmembrane helix</keyword>
<keyword evidence="2" id="KW-0812">Transmembrane</keyword>
<gene>
    <name evidence="4" type="ORF">B0A49_04950</name>
</gene>
<feature type="compositionally biased region" description="Polar residues" evidence="1">
    <location>
        <begin position="309"/>
        <end position="328"/>
    </location>
</feature>
<organism evidence="4 5">
    <name type="scientific">Cryomyces minteri</name>
    <dbReference type="NCBI Taxonomy" id="331657"/>
    <lineage>
        <taxon>Eukaryota</taxon>
        <taxon>Fungi</taxon>
        <taxon>Dikarya</taxon>
        <taxon>Ascomycota</taxon>
        <taxon>Pezizomycotina</taxon>
        <taxon>Dothideomycetes</taxon>
        <taxon>Dothideomycetes incertae sedis</taxon>
        <taxon>Cryomyces</taxon>
    </lineage>
</organism>
<dbReference type="Pfam" id="PF00226">
    <property type="entry name" value="DnaJ"/>
    <property type="match status" value="1"/>
</dbReference>
<dbReference type="Gene3D" id="1.10.287.110">
    <property type="entry name" value="DnaJ domain"/>
    <property type="match status" value="1"/>
</dbReference>
<reference evidence="4 5" key="1">
    <citation type="submission" date="2017-03" db="EMBL/GenBank/DDBJ databases">
        <title>Genomes of endolithic fungi from Antarctica.</title>
        <authorList>
            <person name="Coleine C."/>
            <person name="Masonjones S."/>
            <person name="Stajich J.E."/>
        </authorList>
    </citation>
    <scope>NUCLEOTIDE SEQUENCE [LARGE SCALE GENOMIC DNA]</scope>
    <source>
        <strain evidence="4 5">CCFEE 5187</strain>
    </source>
</reference>
<dbReference type="PROSITE" id="PS50076">
    <property type="entry name" value="DNAJ_2"/>
    <property type="match status" value="1"/>
</dbReference>
<keyword evidence="2" id="KW-0472">Membrane</keyword>
<feature type="domain" description="J" evidence="3">
    <location>
        <begin position="77"/>
        <end position="152"/>
    </location>
</feature>
<feature type="region of interest" description="Disordered" evidence="1">
    <location>
        <begin position="301"/>
        <end position="328"/>
    </location>
</feature>